<organism evidence="1 2">
    <name type="scientific">Zooshikella ganghwensis</name>
    <dbReference type="NCBI Taxonomy" id="202772"/>
    <lineage>
        <taxon>Bacteria</taxon>
        <taxon>Pseudomonadati</taxon>
        <taxon>Pseudomonadota</taxon>
        <taxon>Gammaproteobacteria</taxon>
        <taxon>Oceanospirillales</taxon>
        <taxon>Zooshikellaceae</taxon>
        <taxon>Zooshikella</taxon>
    </lineage>
</organism>
<keyword evidence="2" id="KW-1185">Reference proteome</keyword>
<evidence type="ECO:0000313" key="1">
    <source>
        <dbReference type="EMBL" id="RDH46705.1"/>
    </source>
</evidence>
<sequence length="69" mass="7747">MSIGSAGEKCYSWGDNEIAFVHCKNCGCVVYYRTVAGSPEPRVAINFRMIDETIAKEIPIRFFNGKELL</sequence>
<evidence type="ECO:0000313" key="2">
    <source>
        <dbReference type="Proteomes" id="UP000257039"/>
    </source>
</evidence>
<name>A0A4P9VSR4_9GAMM</name>
<reference evidence="1 2" key="1">
    <citation type="submission" date="2017-04" db="EMBL/GenBank/DDBJ databases">
        <title>Draft genome sequence of Zooshikella ganghwensis VG4 isolated from Red Sea sediments.</title>
        <authorList>
            <person name="Rehman Z."/>
            <person name="Alam I."/>
            <person name="Kamau A."/>
            <person name="Bajic V."/>
            <person name="Leiknes T."/>
        </authorList>
    </citation>
    <scope>NUCLEOTIDE SEQUENCE [LARGE SCALE GENOMIC DNA]</scope>
    <source>
        <strain evidence="1 2">VG4</strain>
    </source>
</reference>
<dbReference type="AlphaFoldDB" id="A0A4P9VSR4"/>
<dbReference type="EMBL" id="NDXW01000001">
    <property type="protein sequence ID" value="RDH46705.1"/>
    <property type="molecule type" value="Genomic_DNA"/>
</dbReference>
<accession>A0A4P9VSR4</accession>
<dbReference type="InterPro" id="IPR011057">
    <property type="entry name" value="Mss4-like_sf"/>
</dbReference>
<dbReference type="SUPFAM" id="SSF51316">
    <property type="entry name" value="Mss4-like"/>
    <property type="match status" value="1"/>
</dbReference>
<dbReference type="Proteomes" id="UP000257039">
    <property type="component" value="Unassembled WGS sequence"/>
</dbReference>
<evidence type="ECO:0008006" key="3">
    <source>
        <dbReference type="Google" id="ProtNLM"/>
    </source>
</evidence>
<protein>
    <recommendedName>
        <fullName evidence="3">CENP-V/GFA domain-containing protein</fullName>
    </recommendedName>
</protein>
<proteinExistence type="predicted"/>
<gene>
    <name evidence="1" type="ORF">B9G39_10255</name>
</gene>
<dbReference type="Gene3D" id="2.170.150.70">
    <property type="match status" value="1"/>
</dbReference>
<comment type="caution">
    <text evidence="1">The sequence shown here is derived from an EMBL/GenBank/DDBJ whole genome shotgun (WGS) entry which is preliminary data.</text>
</comment>